<sequence length="417" mass="49043">MEKHYESLLEKLLLFYPYLKKGHTEEKLEIYIQKFHNFNKAYREIKDKNPDEDSRYVVAKTLISGLQQEEIDEFDLDNLLFLLLEDSLFNAYLFKLKDVTRKLSTAKNLFNSWKIPRDRKILSNVDKKHPHDFVICGYRAEETEGAIESLRLLLLDSKRITVRSKNSDAKEIIYPTFVEIDFRRALLHIRVRDVDNIVDESEEFSTMSGRIDNTLKFLDHFQPEIHYEKFDNFRKNLFELEEHLLKDKRNLAQEKLYTFSSEIDHFTDLVCKKFTPPKAEITPEKHIQNGVLSIIATTLNANELGDIFGIKFRNGKKDNDQKYAEITIRDNGYKCISSNNLYWLNLPVLQNKKAIELLQIVKTLDNGTVIANLEFSLDTANIKLHQKGSKEFNGDHKPSQEKYDDFLNFILDFIEKN</sequence>
<organism evidence="1 2">
    <name type="scientific">Bacillus thuringiensis</name>
    <dbReference type="NCBI Taxonomy" id="1428"/>
    <lineage>
        <taxon>Bacteria</taxon>
        <taxon>Bacillati</taxon>
        <taxon>Bacillota</taxon>
        <taxon>Bacilli</taxon>
        <taxon>Bacillales</taxon>
        <taxon>Bacillaceae</taxon>
        <taxon>Bacillus</taxon>
        <taxon>Bacillus cereus group</taxon>
    </lineage>
</organism>
<proteinExistence type="predicted"/>
<dbReference type="AlphaFoldDB" id="A0A9X6TGF8"/>
<evidence type="ECO:0000313" key="2">
    <source>
        <dbReference type="Proteomes" id="UP000220702"/>
    </source>
</evidence>
<accession>A0A9X6TGF8</accession>
<name>A0A9X6TGF8_BACTU</name>
<dbReference type="Proteomes" id="UP000220702">
    <property type="component" value="Unassembled WGS sequence"/>
</dbReference>
<gene>
    <name evidence="1" type="ORF">CON71_33190</name>
</gene>
<comment type="caution">
    <text evidence="1">The sequence shown here is derived from an EMBL/GenBank/DDBJ whole genome shotgun (WGS) entry which is preliminary data.</text>
</comment>
<protein>
    <submittedName>
        <fullName evidence="1">Uncharacterized protein</fullName>
    </submittedName>
</protein>
<evidence type="ECO:0000313" key="1">
    <source>
        <dbReference type="EMBL" id="PEA85868.1"/>
    </source>
</evidence>
<dbReference type="EMBL" id="NVNL01000124">
    <property type="protein sequence ID" value="PEA85868.1"/>
    <property type="molecule type" value="Genomic_DNA"/>
</dbReference>
<dbReference type="RefSeq" id="WP_098902876.1">
    <property type="nucleotide sequence ID" value="NZ_NVNL01000124.1"/>
</dbReference>
<reference evidence="1 2" key="1">
    <citation type="submission" date="2017-09" db="EMBL/GenBank/DDBJ databases">
        <title>Large-scale bioinformatics analysis of Bacillus genomes uncovers conserved roles of natural products in bacterial physiology.</title>
        <authorList>
            <consortium name="Agbiome Team Llc"/>
            <person name="Bleich R.M."/>
            <person name="Grubbs K.J."/>
            <person name="Santa Maria K.C."/>
            <person name="Allen S.E."/>
            <person name="Farag S."/>
            <person name="Shank E.A."/>
            <person name="Bowers A."/>
        </authorList>
    </citation>
    <scope>NUCLEOTIDE SEQUENCE [LARGE SCALE GENOMIC DNA]</scope>
    <source>
        <strain evidence="1 2">AFS089089</strain>
    </source>
</reference>